<dbReference type="SUPFAM" id="SSF47592">
    <property type="entry name" value="SWIB/MDM2 domain"/>
    <property type="match status" value="1"/>
</dbReference>
<dbReference type="CDD" id="cd10567">
    <property type="entry name" value="SWIB-MDM2_like"/>
    <property type="match status" value="1"/>
</dbReference>
<accession>A0A0H0XLX8</accession>
<dbReference type="OrthoDB" id="8019446at2"/>
<dbReference type="InterPro" id="IPR036885">
    <property type="entry name" value="SWIB_MDM2_dom_sf"/>
</dbReference>
<evidence type="ECO:0000313" key="3">
    <source>
        <dbReference type="Proteomes" id="UP000053455"/>
    </source>
</evidence>
<dbReference type="Pfam" id="PF02201">
    <property type="entry name" value="SWIB"/>
    <property type="match status" value="1"/>
</dbReference>
<proteinExistence type="predicted"/>
<dbReference type="InterPro" id="IPR003121">
    <property type="entry name" value="SWIB_MDM2_domain"/>
</dbReference>
<dbReference type="STRING" id="874156.GCA_001021555_02681"/>
<reference evidence="2 3" key="1">
    <citation type="submission" date="2015-04" db="EMBL/GenBank/DDBJ databases">
        <title>The draft genome sequence of Erythrobacter marinus HWDM-33.</title>
        <authorList>
            <person name="Zhuang L."/>
            <person name="Liu Y."/>
            <person name="Shao Z."/>
        </authorList>
    </citation>
    <scope>NUCLEOTIDE SEQUENCE [LARGE SCALE GENOMIC DNA]</scope>
    <source>
        <strain evidence="2 3">HWDM-33</strain>
    </source>
</reference>
<sequence>MAAKNNALNKPVNLTPELENVVGKGPMTRAQVTSKVWDHIKANDLQDSKDRRQINPDAKLGAVIGTEQISMFKMTGAVSKHMS</sequence>
<dbReference type="EMBL" id="LBHU01000004">
    <property type="protein sequence ID" value="KLI62957.1"/>
    <property type="molecule type" value="Genomic_DNA"/>
</dbReference>
<dbReference type="Proteomes" id="UP000053455">
    <property type="component" value="Unassembled WGS sequence"/>
</dbReference>
<dbReference type="PANTHER" id="PTHR13844">
    <property type="entry name" value="SWI/SNF-RELATED MATRIX-ASSOCIATED ACTIN-DEPENDENT REGULATOR OF CHROMATIN SUBFAMILY D"/>
    <property type="match status" value="1"/>
</dbReference>
<dbReference type="Gene3D" id="1.10.245.10">
    <property type="entry name" value="SWIB/MDM2 domain"/>
    <property type="match status" value="1"/>
</dbReference>
<dbReference type="PROSITE" id="PS51925">
    <property type="entry name" value="SWIB_MDM2"/>
    <property type="match status" value="1"/>
</dbReference>
<dbReference type="RefSeq" id="WP_047094478.1">
    <property type="nucleotide sequence ID" value="NZ_LBHU01000004.1"/>
</dbReference>
<dbReference type="PATRIC" id="fig|874156.12.peg.2676"/>
<feature type="domain" description="DM2" evidence="1">
    <location>
        <begin position="7"/>
        <end position="83"/>
    </location>
</feature>
<evidence type="ECO:0000313" key="2">
    <source>
        <dbReference type="EMBL" id="KLI62957.1"/>
    </source>
</evidence>
<name>A0A0H0XLX8_9SPHN</name>
<dbReference type="InterPro" id="IPR019835">
    <property type="entry name" value="SWIB_domain"/>
</dbReference>
<comment type="caution">
    <text evidence="2">The sequence shown here is derived from an EMBL/GenBank/DDBJ whole genome shotgun (WGS) entry which is preliminary data.</text>
</comment>
<dbReference type="AlphaFoldDB" id="A0A0H0XLX8"/>
<gene>
    <name evidence="2" type="ORF">AAV99_12985</name>
</gene>
<organism evidence="2 3">
    <name type="scientific">Aurantiacibacter marinus</name>
    <dbReference type="NCBI Taxonomy" id="874156"/>
    <lineage>
        <taxon>Bacteria</taxon>
        <taxon>Pseudomonadati</taxon>
        <taxon>Pseudomonadota</taxon>
        <taxon>Alphaproteobacteria</taxon>
        <taxon>Sphingomonadales</taxon>
        <taxon>Erythrobacteraceae</taxon>
        <taxon>Aurantiacibacter</taxon>
    </lineage>
</organism>
<evidence type="ECO:0000259" key="1">
    <source>
        <dbReference type="PROSITE" id="PS51925"/>
    </source>
</evidence>
<keyword evidence="3" id="KW-1185">Reference proteome</keyword>
<protein>
    <recommendedName>
        <fullName evidence="1">DM2 domain-containing protein</fullName>
    </recommendedName>
</protein>
<dbReference type="SMART" id="SM00151">
    <property type="entry name" value="SWIB"/>
    <property type="match status" value="1"/>
</dbReference>